<reference evidence="2 3" key="1">
    <citation type="journal article" date="2018" name="Front. Microbiol.">
        <title>Prospects for Fungal Bioremediation of Acidic Radioactive Waste Sites: Characterization and Genome Sequence of Rhodotorula taiwanensis MD1149.</title>
        <authorList>
            <person name="Tkavc R."/>
            <person name="Matrosova V.Y."/>
            <person name="Grichenko O.E."/>
            <person name="Gostincar C."/>
            <person name="Volpe R.P."/>
            <person name="Klimenkova P."/>
            <person name="Gaidamakova E.K."/>
            <person name="Zhou C.E."/>
            <person name="Stewart B.J."/>
            <person name="Lyman M.G."/>
            <person name="Malfatti S.A."/>
            <person name="Rubinfeld B."/>
            <person name="Courtot M."/>
            <person name="Singh J."/>
            <person name="Dalgard C.L."/>
            <person name="Hamilton T."/>
            <person name="Frey K.G."/>
            <person name="Gunde-Cimerman N."/>
            <person name="Dugan L."/>
            <person name="Daly M.J."/>
        </authorList>
    </citation>
    <scope>NUCLEOTIDE SEQUENCE [LARGE SCALE GENOMIC DNA]</scope>
    <source>
        <strain evidence="2 3">MD1149</strain>
    </source>
</reference>
<proteinExistence type="predicted"/>
<dbReference type="GO" id="GO:0009691">
    <property type="term" value="P:cytokinin biosynthetic process"/>
    <property type="evidence" value="ECO:0007669"/>
    <property type="project" value="InterPro"/>
</dbReference>
<evidence type="ECO:0000256" key="1">
    <source>
        <dbReference type="SAM" id="MobiDB-lite"/>
    </source>
</evidence>
<dbReference type="Gene3D" id="3.40.50.450">
    <property type="match status" value="1"/>
</dbReference>
<evidence type="ECO:0008006" key="4">
    <source>
        <dbReference type="Google" id="ProtNLM"/>
    </source>
</evidence>
<evidence type="ECO:0000313" key="3">
    <source>
        <dbReference type="Proteomes" id="UP000237144"/>
    </source>
</evidence>
<dbReference type="SUPFAM" id="SSF102405">
    <property type="entry name" value="MCP/YpsA-like"/>
    <property type="match status" value="1"/>
</dbReference>
<gene>
    <name evidence="2" type="ORF">BMF94_0366</name>
</gene>
<dbReference type="PANTHER" id="PTHR31223">
    <property type="entry name" value="LOG FAMILY PROTEIN YJL055W"/>
    <property type="match status" value="1"/>
</dbReference>
<dbReference type="STRING" id="741276.A0A2S5BIE1"/>
<dbReference type="PANTHER" id="PTHR31223:SF70">
    <property type="entry name" value="LOG FAMILY PROTEIN YJL055W"/>
    <property type="match status" value="1"/>
</dbReference>
<organism evidence="2 3">
    <name type="scientific">Rhodotorula taiwanensis</name>
    <dbReference type="NCBI Taxonomy" id="741276"/>
    <lineage>
        <taxon>Eukaryota</taxon>
        <taxon>Fungi</taxon>
        <taxon>Dikarya</taxon>
        <taxon>Basidiomycota</taxon>
        <taxon>Pucciniomycotina</taxon>
        <taxon>Microbotryomycetes</taxon>
        <taxon>Sporidiobolales</taxon>
        <taxon>Sporidiobolaceae</taxon>
        <taxon>Rhodotorula</taxon>
    </lineage>
</organism>
<accession>A0A2S5BIE1</accession>
<dbReference type="EMBL" id="PJQD01000004">
    <property type="protein sequence ID" value="POY76525.1"/>
    <property type="molecule type" value="Genomic_DNA"/>
</dbReference>
<feature type="region of interest" description="Disordered" evidence="1">
    <location>
        <begin position="1"/>
        <end position="23"/>
    </location>
</feature>
<dbReference type="InterPro" id="IPR031100">
    <property type="entry name" value="LOG_fam"/>
</dbReference>
<dbReference type="OrthoDB" id="414463at2759"/>
<dbReference type="GO" id="GO:0005829">
    <property type="term" value="C:cytosol"/>
    <property type="evidence" value="ECO:0007669"/>
    <property type="project" value="TreeGrafter"/>
</dbReference>
<evidence type="ECO:0000313" key="2">
    <source>
        <dbReference type="EMBL" id="POY76525.1"/>
    </source>
</evidence>
<protein>
    <recommendedName>
        <fullName evidence="4">Cytokinin riboside 5'-monophosphate phosphoribohydrolase</fullName>
    </recommendedName>
</protein>
<dbReference type="NCBIfam" id="TIGR00730">
    <property type="entry name" value="Rossman fold protein, TIGR00730 family"/>
    <property type="match status" value="1"/>
</dbReference>
<comment type="caution">
    <text evidence="2">The sequence shown here is derived from an EMBL/GenBank/DDBJ whole genome shotgun (WGS) entry which is preliminary data.</text>
</comment>
<name>A0A2S5BIE1_9BASI</name>
<dbReference type="Proteomes" id="UP000237144">
    <property type="component" value="Unassembled WGS sequence"/>
</dbReference>
<sequence>MVSSPSNTASPATGPAQTAATNSNEPKAITVFCGSSPGNDPVYLEAAEQLAARLAHSGIELIYGGGTKGLMGKIATAALDAGGKVHGIIPSASKTAQVALTVDSSLQFLSAEAPDRGANSREHETETVVGSMHERKKLMADLSDAFIGLPGGYGTLEEVAEMTTWSQIGVHLKPVILLNVNNFYSSLRDFIQNAVSAGFIGAKQSNLLIFVDGPTASASASGGDSSSFDWGLAALAAIRDWHAKGAGGAEPYSFEWSDDRKKAEGVL</sequence>
<dbReference type="Pfam" id="PF03641">
    <property type="entry name" value="Lysine_decarbox"/>
    <property type="match status" value="1"/>
</dbReference>
<keyword evidence="3" id="KW-1185">Reference proteome</keyword>
<dbReference type="InterPro" id="IPR005269">
    <property type="entry name" value="LOG"/>
</dbReference>
<dbReference type="AlphaFoldDB" id="A0A2S5BIE1"/>
<dbReference type="GO" id="GO:0016799">
    <property type="term" value="F:hydrolase activity, hydrolyzing N-glycosyl compounds"/>
    <property type="evidence" value="ECO:0007669"/>
    <property type="project" value="TreeGrafter"/>
</dbReference>